<evidence type="ECO:0000313" key="2">
    <source>
        <dbReference type="EMBL" id="KAK8877847.1"/>
    </source>
</evidence>
<feature type="transmembrane region" description="Helical" evidence="1">
    <location>
        <begin position="125"/>
        <end position="149"/>
    </location>
</feature>
<feature type="transmembrane region" description="Helical" evidence="1">
    <location>
        <begin position="156"/>
        <end position="177"/>
    </location>
</feature>
<comment type="caution">
    <text evidence="2">The sequence shown here is derived from an EMBL/GenBank/DDBJ whole genome shotgun (WGS) entry which is preliminary data.</text>
</comment>
<evidence type="ECO:0008006" key="4">
    <source>
        <dbReference type="Google" id="ProtNLM"/>
    </source>
</evidence>
<organism evidence="2 3">
    <name type="scientific">Tritrichomonas musculus</name>
    <dbReference type="NCBI Taxonomy" id="1915356"/>
    <lineage>
        <taxon>Eukaryota</taxon>
        <taxon>Metamonada</taxon>
        <taxon>Parabasalia</taxon>
        <taxon>Tritrichomonadida</taxon>
        <taxon>Tritrichomonadidae</taxon>
        <taxon>Tritrichomonas</taxon>
    </lineage>
</organism>
<keyword evidence="3" id="KW-1185">Reference proteome</keyword>
<keyword evidence="1" id="KW-0812">Transmembrane</keyword>
<dbReference type="EMBL" id="JAPFFF010000011">
    <property type="protein sequence ID" value="KAK8877847.1"/>
    <property type="molecule type" value="Genomic_DNA"/>
</dbReference>
<reference evidence="2 3" key="1">
    <citation type="submission" date="2024-04" db="EMBL/GenBank/DDBJ databases">
        <title>Tritrichomonas musculus Genome.</title>
        <authorList>
            <person name="Alves-Ferreira E."/>
            <person name="Grigg M."/>
            <person name="Lorenzi H."/>
            <person name="Galac M."/>
        </authorList>
    </citation>
    <scope>NUCLEOTIDE SEQUENCE [LARGE SCALE GENOMIC DNA]</scope>
    <source>
        <strain evidence="2 3">EAF2021</strain>
    </source>
</reference>
<feature type="transmembrane region" description="Helical" evidence="1">
    <location>
        <begin position="197"/>
        <end position="217"/>
    </location>
</feature>
<evidence type="ECO:0000256" key="1">
    <source>
        <dbReference type="SAM" id="Phobius"/>
    </source>
</evidence>
<feature type="transmembrane region" description="Helical" evidence="1">
    <location>
        <begin position="255"/>
        <end position="273"/>
    </location>
</feature>
<proteinExistence type="predicted"/>
<name>A0ABR2JJQ9_9EUKA</name>
<sequence length="376" mass="43419">MDVTTTTGFQKYPLLAYGFKKNASFYIDISIPTSSMVFGLATKDEIKYIESLSPKDDYCSGNFTLAKIQDKVLYGKNTNISGIILSKGFYIPFSYGCHHEYEYDLELNFLNGNTHRNYLYDIGPIYTMAFGIFEFIMLLIFLLFCIFYIRTKNEYTTYLTILFLLAFIQCIVSFFLFEIANQYEYLYYSKLLKYFALANEAIVLTSLILYLILSIKLKNINIRFSGEHLLIAIGCAFFSMVIDLICFFIEIKDKYALGFPSFLLLCVYNYFIIKLSLHSTGLYTHIAILTYTIGYTIINLLNNTAFFIFNEVLSVPIWIISVNILYLFIFIFSTLFFFLGYVVGHEFESRGSIIKSIYVNTYTNSVINSEAPVLSP</sequence>
<feature type="transmembrane region" description="Helical" evidence="1">
    <location>
        <begin position="315"/>
        <end position="343"/>
    </location>
</feature>
<keyword evidence="1" id="KW-1133">Transmembrane helix</keyword>
<gene>
    <name evidence="2" type="ORF">M9Y10_004610</name>
</gene>
<feature type="transmembrane region" description="Helical" evidence="1">
    <location>
        <begin position="229"/>
        <end position="249"/>
    </location>
</feature>
<evidence type="ECO:0000313" key="3">
    <source>
        <dbReference type="Proteomes" id="UP001470230"/>
    </source>
</evidence>
<accession>A0ABR2JJQ9</accession>
<protein>
    <recommendedName>
        <fullName evidence="4">Intimal thickness related receptor IRP domain-containing protein</fullName>
    </recommendedName>
</protein>
<feature type="transmembrane region" description="Helical" evidence="1">
    <location>
        <begin position="285"/>
        <end position="309"/>
    </location>
</feature>
<keyword evidence="1" id="KW-0472">Membrane</keyword>
<dbReference type="Proteomes" id="UP001470230">
    <property type="component" value="Unassembled WGS sequence"/>
</dbReference>